<comment type="caution">
    <text evidence="1">The sequence shown here is derived from an EMBL/GenBank/DDBJ whole genome shotgun (WGS) entry which is preliminary data.</text>
</comment>
<reference evidence="1" key="1">
    <citation type="journal article" date="2015" name="Nature">
        <title>Complex archaea that bridge the gap between prokaryotes and eukaryotes.</title>
        <authorList>
            <person name="Spang A."/>
            <person name="Saw J.H."/>
            <person name="Jorgensen S.L."/>
            <person name="Zaremba-Niedzwiedzka K."/>
            <person name="Martijn J."/>
            <person name="Lind A.E."/>
            <person name="van Eijk R."/>
            <person name="Schleper C."/>
            <person name="Guy L."/>
            <person name="Ettema T.J."/>
        </authorList>
    </citation>
    <scope>NUCLEOTIDE SEQUENCE</scope>
</reference>
<dbReference type="AlphaFoldDB" id="A0A0F9REJ5"/>
<proteinExistence type="predicted"/>
<name>A0A0F9REJ5_9ZZZZ</name>
<gene>
    <name evidence="1" type="ORF">LCGC14_0587980</name>
</gene>
<sequence>MATIDDQVEASSDDANEITAGQVSLLATSVVLGDAFDTRSGQRFFTLITGLAGKTITDAYLTWRANATDTGSFVNTMYGDDLEAPITFTTTDFDISGRAKTTATVAAGSAELGNWTADSDYTLTVTSIIQELADSYDPSAIVLFSINDSGNGERLGKSFNSDEALAPKLHITYTVAAGGDGTDMPWPDLHQPYPIKIGVVASGPQSGLAR</sequence>
<organism evidence="1">
    <name type="scientific">marine sediment metagenome</name>
    <dbReference type="NCBI Taxonomy" id="412755"/>
    <lineage>
        <taxon>unclassified sequences</taxon>
        <taxon>metagenomes</taxon>
        <taxon>ecological metagenomes</taxon>
    </lineage>
</organism>
<dbReference type="EMBL" id="LAZR01000908">
    <property type="protein sequence ID" value="KKN54905.1"/>
    <property type="molecule type" value="Genomic_DNA"/>
</dbReference>
<evidence type="ECO:0000313" key="1">
    <source>
        <dbReference type="EMBL" id="KKN54905.1"/>
    </source>
</evidence>
<protein>
    <submittedName>
        <fullName evidence="1">Uncharacterized protein</fullName>
    </submittedName>
</protein>
<accession>A0A0F9REJ5</accession>